<keyword evidence="1" id="KW-0456">Lyase</keyword>
<dbReference type="PANTHER" id="PTHR12128:SF51">
    <property type="entry name" value="BLL4205 PROTEIN"/>
    <property type="match status" value="1"/>
</dbReference>
<gene>
    <name evidence="2" type="ORF">MUN89_18825</name>
</gene>
<reference evidence="2 3" key="1">
    <citation type="submission" date="2022-04" db="EMBL/GenBank/DDBJ databases">
        <title>Halobacillus sp. isolated from saltern.</title>
        <authorList>
            <person name="Won M."/>
            <person name="Lee C.-M."/>
            <person name="Woen H.-Y."/>
            <person name="Kwon S.-W."/>
        </authorList>
    </citation>
    <scope>NUCLEOTIDE SEQUENCE [LARGE SCALE GENOMIC DNA]</scope>
    <source>
        <strain evidence="2 3">SSBR10-3</strain>
    </source>
</reference>
<evidence type="ECO:0000313" key="3">
    <source>
        <dbReference type="Proteomes" id="UP000831787"/>
    </source>
</evidence>
<evidence type="ECO:0000313" key="2">
    <source>
        <dbReference type="EMBL" id="UOQ43901.1"/>
    </source>
</evidence>
<dbReference type="SUPFAM" id="SSF51569">
    <property type="entry name" value="Aldolase"/>
    <property type="match status" value="1"/>
</dbReference>
<sequence length="368" mass="40943">MSFAKLDLPLKELLLEGLVIPAHPLALNKDRTLNEPYQRALTNYYLASGAGGIAVGVHTTQFEIRDPQINLYEKVLRLAAEEVNKASLNQPIIKVAGLAGPLSQAEKEAEIALEEGYQLGLLSMGGLKHLSEKEHLERVKEVASIIPVFGFYLQPAVGGRLFSYEFWREFAEIPGVEAIKLAPFNRYATLEVVRAVCHSTRYQEIALYTGNDDHIVADLLSDYKFKVGSEVRTKGFAGGLLGQWAVWTTKAVELLDQVKKAKKEGLIPQELLILGNELTDANRAIFDAGNDFKGSIAGINEVLKRQGLLKENICLSDHETLSPGQWEELSRVHRVYPHLHDDEFVKENVQQWLGSLSMNSKEGRACKP</sequence>
<proteinExistence type="predicted"/>
<accession>A0ABY4EP91</accession>
<dbReference type="RefSeq" id="WP_244709424.1">
    <property type="nucleotide sequence ID" value="NZ_CP095073.1"/>
</dbReference>
<dbReference type="InterPro" id="IPR002220">
    <property type="entry name" value="DapA-like"/>
</dbReference>
<protein>
    <submittedName>
        <fullName evidence="2">Dihydrodipicolinate synthase family protein</fullName>
    </submittedName>
</protein>
<dbReference type="EMBL" id="CP095073">
    <property type="protein sequence ID" value="UOQ43901.1"/>
    <property type="molecule type" value="Genomic_DNA"/>
</dbReference>
<evidence type="ECO:0000256" key="1">
    <source>
        <dbReference type="ARBA" id="ARBA00023239"/>
    </source>
</evidence>
<keyword evidence="3" id="KW-1185">Reference proteome</keyword>
<dbReference type="Proteomes" id="UP000831787">
    <property type="component" value="Chromosome"/>
</dbReference>
<dbReference type="InterPro" id="IPR013785">
    <property type="entry name" value="Aldolase_TIM"/>
</dbReference>
<organism evidence="2 3">
    <name type="scientific">Halobacillus salinarum</name>
    <dbReference type="NCBI Taxonomy" id="2932257"/>
    <lineage>
        <taxon>Bacteria</taxon>
        <taxon>Bacillati</taxon>
        <taxon>Bacillota</taxon>
        <taxon>Bacilli</taxon>
        <taxon>Bacillales</taxon>
        <taxon>Bacillaceae</taxon>
        <taxon>Halobacillus</taxon>
    </lineage>
</organism>
<name>A0ABY4EP91_9BACI</name>
<dbReference type="Gene3D" id="3.20.20.70">
    <property type="entry name" value="Aldolase class I"/>
    <property type="match status" value="1"/>
</dbReference>
<dbReference type="SMART" id="SM01130">
    <property type="entry name" value="DHDPS"/>
    <property type="match status" value="1"/>
</dbReference>
<dbReference type="PANTHER" id="PTHR12128">
    <property type="entry name" value="DIHYDRODIPICOLINATE SYNTHASE"/>
    <property type="match status" value="1"/>
</dbReference>